<comment type="caution">
    <text evidence="1">The sequence shown here is derived from an EMBL/GenBank/DDBJ whole genome shotgun (WGS) entry which is preliminary data.</text>
</comment>
<dbReference type="EMBL" id="CAXDID020000016">
    <property type="protein sequence ID" value="CAL5984055.1"/>
    <property type="molecule type" value="Genomic_DNA"/>
</dbReference>
<evidence type="ECO:0000313" key="2">
    <source>
        <dbReference type="EMBL" id="CAL5984055.1"/>
    </source>
</evidence>
<evidence type="ECO:0000313" key="3">
    <source>
        <dbReference type="Proteomes" id="UP001642409"/>
    </source>
</evidence>
<dbReference type="EMBL" id="CATOUU010000931">
    <property type="protein sequence ID" value="CAI9960544.1"/>
    <property type="molecule type" value="Genomic_DNA"/>
</dbReference>
<reference evidence="2 3" key="2">
    <citation type="submission" date="2024-07" db="EMBL/GenBank/DDBJ databases">
        <authorList>
            <person name="Akdeniz Z."/>
        </authorList>
    </citation>
    <scope>NUCLEOTIDE SEQUENCE [LARGE SCALE GENOMIC DNA]</scope>
</reference>
<protein>
    <submittedName>
        <fullName evidence="2">Hypothetical_protein</fullName>
    </submittedName>
</protein>
<organism evidence="1">
    <name type="scientific">Hexamita inflata</name>
    <dbReference type="NCBI Taxonomy" id="28002"/>
    <lineage>
        <taxon>Eukaryota</taxon>
        <taxon>Metamonada</taxon>
        <taxon>Diplomonadida</taxon>
        <taxon>Hexamitidae</taxon>
        <taxon>Hexamitinae</taxon>
        <taxon>Hexamita</taxon>
    </lineage>
</organism>
<dbReference type="AlphaFoldDB" id="A0AA86QW85"/>
<name>A0AA86QW85_9EUKA</name>
<accession>A0AA86QW85</accession>
<dbReference type="Proteomes" id="UP001642409">
    <property type="component" value="Unassembled WGS sequence"/>
</dbReference>
<evidence type="ECO:0000313" key="1">
    <source>
        <dbReference type="EMBL" id="CAI9960544.1"/>
    </source>
</evidence>
<keyword evidence="3" id="KW-1185">Reference proteome</keyword>
<sequence length="183" mass="21262">MNLLPFILNITSESKNYIFPSIYPNNPKLSNEEQLFKIQEKQRRLIVTLQVYYVETPIIIPEFFVKLVLNISLERILTYYTNILLSIIFVINPPNQKLLESVETISVRTYAFITTDIFINEILQLYTDVNNNDDQFPIVNQVGKTDTLLIEMLPEELVNEINATHPVLTVVGPRNAFLNQEEE</sequence>
<reference evidence="1" key="1">
    <citation type="submission" date="2023-06" db="EMBL/GenBank/DDBJ databases">
        <authorList>
            <person name="Kurt Z."/>
        </authorList>
    </citation>
    <scope>NUCLEOTIDE SEQUENCE</scope>
</reference>
<gene>
    <name evidence="1" type="ORF">HINF_LOCUS48189</name>
    <name evidence="2" type="ORF">HINF_LOCUS7924</name>
</gene>
<proteinExistence type="predicted"/>